<proteinExistence type="predicted"/>
<gene>
    <name evidence="2" type="ORF">A6V36_35245</name>
    <name evidence="3" type="ORF">A6V37_25515</name>
</gene>
<keyword evidence="4" id="KW-1185">Reference proteome</keyword>
<dbReference type="Proteomes" id="UP000077961">
    <property type="component" value="Unassembled WGS sequence"/>
</dbReference>
<name>A0A1A9N9Y2_9BURK</name>
<accession>A0A1A9N9Y2</accession>
<comment type="caution">
    <text evidence="3">The sequence shown here is derived from an EMBL/GenBank/DDBJ whole genome shotgun (WGS) entry which is preliminary data.</text>
</comment>
<evidence type="ECO:0000313" key="5">
    <source>
        <dbReference type="Proteomes" id="UP000078116"/>
    </source>
</evidence>
<organism evidence="3 5">
    <name type="scientific">Paraburkholderia ginsengiterrae</name>
    <dbReference type="NCBI Taxonomy" id="1462993"/>
    <lineage>
        <taxon>Bacteria</taxon>
        <taxon>Pseudomonadati</taxon>
        <taxon>Pseudomonadota</taxon>
        <taxon>Betaproteobacteria</taxon>
        <taxon>Burkholderiales</taxon>
        <taxon>Burkholderiaceae</taxon>
        <taxon>Paraburkholderia</taxon>
    </lineage>
</organism>
<dbReference type="EMBL" id="LXJZ01000194">
    <property type="protein sequence ID" value="OAJ55370.1"/>
    <property type="molecule type" value="Genomic_DNA"/>
</dbReference>
<evidence type="ECO:0000313" key="3">
    <source>
        <dbReference type="EMBL" id="OAJ61370.1"/>
    </source>
</evidence>
<dbReference type="EMBL" id="LXKA01000220">
    <property type="protein sequence ID" value="OAJ61370.1"/>
    <property type="molecule type" value="Genomic_DNA"/>
</dbReference>
<sequence>MQFPDEPSEALRARLRRFAQATNDEARQAATVPFPAHASVLAGPLRRRPARSPGAGPQPAGGVGPAADPDDDGGQ</sequence>
<feature type="region of interest" description="Disordered" evidence="1">
    <location>
        <begin position="24"/>
        <end position="75"/>
    </location>
</feature>
<protein>
    <submittedName>
        <fullName evidence="3">Uncharacterized protein</fullName>
    </submittedName>
</protein>
<dbReference type="AlphaFoldDB" id="A0A1A9N9Y2"/>
<dbReference type="Proteomes" id="UP000078116">
    <property type="component" value="Unassembled WGS sequence"/>
</dbReference>
<evidence type="ECO:0000313" key="2">
    <source>
        <dbReference type="EMBL" id="OAJ55370.1"/>
    </source>
</evidence>
<reference evidence="4 5" key="1">
    <citation type="submission" date="2016-04" db="EMBL/GenBank/DDBJ databases">
        <title>Reclassification of Paraburkholderia panaciterrae (Farh et al. 2015) Dobritsa &amp; Samadpour 2016 as a later homotypic synonym of Paraburkholderia ginsengiterrae (Farh et al. 2015) Dobritsa &amp; Samadpour 2016.</title>
        <authorList>
            <person name="Dobritsa A.P."/>
            <person name="Kutumbaka K."/>
            <person name="Samadpour M."/>
        </authorList>
    </citation>
    <scope>NUCLEOTIDE SEQUENCE [LARGE SCALE GENOMIC DNA]</scope>
    <source>
        <strain evidence="3 5">DCY85</strain>
        <strain evidence="2 4">DCY85-1</strain>
    </source>
</reference>
<evidence type="ECO:0000256" key="1">
    <source>
        <dbReference type="SAM" id="MobiDB-lite"/>
    </source>
</evidence>
<evidence type="ECO:0000313" key="4">
    <source>
        <dbReference type="Proteomes" id="UP000077961"/>
    </source>
</evidence>